<evidence type="ECO:0000313" key="12">
    <source>
        <dbReference type="EMBL" id="QDT61662.1"/>
    </source>
</evidence>
<dbReference type="InterPro" id="IPR014729">
    <property type="entry name" value="Rossmann-like_a/b/a_fold"/>
</dbReference>
<comment type="subcellular location">
    <subcellularLocation>
        <location evidence="9">Cytoplasm</location>
    </subcellularLocation>
</comment>
<accession>A0A517T000</accession>
<comment type="catalytic activity">
    <reaction evidence="8 9">
        <text>S-sulfanyl-L-cysteinyl-[protein] + uridine(34) in tRNA + AH2 + ATP = 2-thiouridine(34) in tRNA + L-cysteinyl-[protein] + A + AMP + diphosphate + H(+)</text>
        <dbReference type="Rhea" id="RHEA:47032"/>
        <dbReference type="Rhea" id="RHEA-COMP:10131"/>
        <dbReference type="Rhea" id="RHEA-COMP:11726"/>
        <dbReference type="Rhea" id="RHEA-COMP:11727"/>
        <dbReference type="Rhea" id="RHEA-COMP:11728"/>
        <dbReference type="ChEBI" id="CHEBI:13193"/>
        <dbReference type="ChEBI" id="CHEBI:15378"/>
        <dbReference type="ChEBI" id="CHEBI:17499"/>
        <dbReference type="ChEBI" id="CHEBI:29950"/>
        <dbReference type="ChEBI" id="CHEBI:30616"/>
        <dbReference type="ChEBI" id="CHEBI:33019"/>
        <dbReference type="ChEBI" id="CHEBI:61963"/>
        <dbReference type="ChEBI" id="CHEBI:65315"/>
        <dbReference type="ChEBI" id="CHEBI:87170"/>
        <dbReference type="ChEBI" id="CHEBI:456215"/>
        <dbReference type="EC" id="2.8.1.13"/>
    </reaction>
</comment>
<feature type="active site" description="Cysteine persulfide intermediate" evidence="9">
    <location>
        <position position="223"/>
    </location>
</feature>
<dbReference type="InterPro" id="IPR046884">
    <property type="entry name" value="MnmA-like_central"/>
</dbReference>
<dbReference type="SUPFAM" id="SSF52402">
    <property type="entry name" value="Adenine nucleotide alpha hydrolases-like"/>
    <property type="match status" value="1"/>
</dbReference>
<keyword evidence="6 9" id="KW-0694">RNA-binding</keyword>
<sequence length="391" mass="42730">MARVVLAMSGGVDSSVAAHLLLQQGHEVIGVFMRHGEESSQQCNVPAAADSDGAANAAVATLPVLGELPQGRADHKQGCCTASDAADAKRVAAMMGIPFYSLDLQADFRRIVDYFVDDYLNGRTPNPCVKCNHWIKFGRLFDYADGVMADYVATGHYARMVNGQLHRGLDDRKDQSYALFGIRPERLPRMLLPVGDYSKPEIRDLALSLNLGVAGKKDSQEICFVTQGHHSDFVKARRPDMVGKTAGDFVDLEGNVLGQHPGYEAFTVGQRKKLGIALGTPHFVVRIEPDTCRVVLAEKEALAAPGLSAQQANWLIPHERLQQTLDQAHQSDQLRVQIRYNGSPEPASVRVDPDDSELFEVHFDHPVDAVAPGQATVVYQNNQVLGGGWIR</sequence>
<dbReference type="Pfam" id="PF03054">
    <property type="entry name" value="tRNA_Me_trans"/>
    <property type="match status" value="2"/>
</dbReference>
<evidence type="ECO:0000259" key="11">
    <source>
        <dbReference type="Pfam" id="PF20259"/>
    </source>
</evidence>
<evidence type="ECO:0000313" key="13">
    <source>
        <dbReference type="Proteomes" id="UP000315003"/>
    </source>
</evidence>
<dbReference type="EMBL" id="CP036272">
    <property type="protein sequence ID" value="QDT61662.1"/>
    <property type="molecule type" value="Genomic_DNA"/>
</dbReference>
<comment type="similarity">
    <text evidence="9">Belongs to the MnmA/TRMU family.</text>
</comment>
<dbReference type="InterPro" id="IPR004506">
    <property type="entry name" value="MnmA-like"/>
</dbReference>
<keyword evidence="13" id="KW-1185">Reference proteome</keyword>
<dbReference type="GO" id="GO:0005524">
    <property type="term" value="F:ATP binding"/>
    <property type="evidence" value="ECO:0007669"/>
    <property type="project" value="UniProtKB-KW"/>
</dbReference>
<dbReference type="Proteomes" id="UP000315003">
    <property type="component" value="Chromosome"/>
</dbReference>
<dbReference type="PANTHER" id="PTHR11933:SF5">
    <property type="entry name" value="MITOCHONDRIAL TRNA-SPECIFIC 2-THIOURIDYLASE 1"/>
    <property type="match status" value="1"/>
</dbReference>
<keyword evidence="9" id="KW-0963">Cytoplasm</keyword>
<dbReference type="PANTHER" id="PTHR11933">
    <property type="entry name" value="TRNA 5-METHYLAMINOMETHYL-2-THIOURIDYLATE -METHYLTRANSFERASE"/>
    <property type="match status" value="1"/>
</dbReference>
<evidence type="ECO:0000259" key="10">
    <source>
        <dbReference type="Pfam" id="PF20258"/>
    </source>
</evidence>
<keyword evidence="1 9" id="KW-0820">tRNA-binding</keyword>
<feature type="domain" description="tRNA-specific 2-thiouridylase MnmA-like central" evidence="11">
    <location>
        <begin position="241"/>
        <end position="297"/>
    </location>
</feature>
<comment type="function">
    <text evidence="9">Catalyzes the 2-thiolation of uridine at the wobble position (U34) of tRNA, leading to the formation of s(2)U34.</text>
</comment>
<feature type="binding site" evidence="9">
    <location>
        <position position="155"/>
    </location>
    <ligand>
        <name>ATP</name>
        <dbReference type="ChEBI" id="CHEBI:30616"/>
    </ligand>
</feature>
<evidence type="ECO:0000256" key="3">
    <source>
        <dbReference type="ARBA" id="ARBA00022694"/>
    </source>
</evidence>
<dbReference type="GO" id="GO:0002143">
    <property type="term" value="P:tRNA wobble position uridine thiolation"/>
    <property type="evidence" value="ECO:0007669"/>
    <property type="project" value="TreeGrafter"/>
</dbReference>
<evidence type="ECO:0000256" key="1">
    <source>
        <dbReference type="ARBA" id="ARBA00022555"/>
    </source>
</evidence>
<reference evidence="12 13" key="1">
    <citation type="submission" date="2019-02" db="EMBL/GenBank/DDBJ databases">
        <title>Deep-cultivation of Planctomycetes and their phenomic and genomic characterization uncovers novel biology.</title>
        <authorList>
            <person name="Wiegand S."/>
            <person name="Jogler M."/>
            <person name="Boedeker C."/>
            <person name="Pinto D."/>
            <person name="Vollmers J."/>
            <person name="Rivas-Marin E."/>
            <person name="Kohn T."/>
            <person name="Peeters S.H."/>
            <person name="Heuer A."/>
            <person name="Rast P."/>
            <person name="Oberbeckmann S."/>
            <person name="Bunk B."/>
            <person name="Jeske O."/>
            <person name="Meyerdierks A."/>
            <person name="Storesund J.E."/>
            <person name="Kallscheuer N."/>
            <person name="Luecker S."/>
            <person name="Lage O.M."/>
            <person name="Pohl T."/>
            <person name="Merkel B.J."/>
            <person name="Hornburger P."/>
            <person name="Mueller R.-W."/>
            <person name="Bruemmer F."/>
            <person name="Labrenz M."/>
            <person name="Spormann A.M."/>
            <person name="Op den Camp H."/>
            <person name="Overmann J."/>
            <person name="Amann R."/>
            <person name="Jetten M.S.M."/>
            <person name="Mascher T."/>
            <person name="Medema M.H."/>
            <person name="Devos D.P."/>
            <person name="Kaster A.-K."/>
            <person name="Ovreas L."/>
            <person name="Rohde M."/>
            <person name="Galperin M.Y."/>
            <person name="Jogler C."/>
        </authorList>
    </citation>
    <scope>NUCLEOTIDE SEQUENCE [LARGE SCALE GENOMIC DNA]</scope>
    <source>
        <strain evidence="12 13">SV_7m_r</strain>
    </source>
</reference>
<evidence type="ECO:0000256" key="8">
    <source>
        <dbReference type="ARBA" id="ARBA00051542"/>
    </source>
</evidence>
<dbReference type="EC" id="2.8.1.13" evidence="9"/>
<keyword evidence="2 9" id="KW-0808">Transferase</keyword>
<feature type="site" description="Interaction with tRNA" evidence="9">
    <location>
        <position position="374"/>
    </location>
</feature>
<evidence type="ECO:0000256" key="7">
    <source>
        <dbReference type="ARBA" id="ARBA00023157"/>
    </source>
</evidence>
<feature type="binding site" evidence="9">
    <location>
        <begin position="7"/>
        <end position="14"/>
    </location>
    <ligand>
        <name>ATP</name>
        <dbReference type="ChEBI" id="CHEBI:30616"/>
    </ligand>
</feature>
<keyword evidence="7" id="KW-1015">Disulfide bond</keyword>
<feature type="binding site" evidence="9">
    <location>
        <position position="33"/>
    </location>
    <ligand>
        <name>ATP</name>
        <dbReference type="ChEBI" id="CHEBI:30616"/>
    </ligand>
</feature>
<dbReference type="InterPro" id="IPR023382">
    <property type="entry name" value="MnmA-like_central_sf"/>
</dbReference>
<feature type="domain" description="tRNA-specific 2-thiouridylase MnmA-like C-terminal" evidence="10">
    <location>
        <begin position="307"/>
        <end position="390"/>
    </location>
</feature>
<dbReference type="Gene3D" id="3.40.50.620">
    <property type="entry name" value="HUPs"/>
    <property type="match status" value="1"/>
</dbReference>
<dbReference type="RefSeq" id="WP_145275884.1">
    <property type="nucleotide sequence ID" value="NZ_CP036272.1"/>
</dbReference>
<evidence type="ECO:0000256" key="4">
    <source>
        <dbReference type="ARBA" id="ARBA00022741"/>
    </source>
</evidence>
<protein>
    <recommendedName>
        <fullName evidence="9">tRNA-specific 2-thiouridylase MnmA</fullName>
        <ecNumber evidence="9">2.8.1.13</ecNumber>
    </recommendedName>
</protein>
<evidence type="ECO:0000256" key="9">
    <source>
        <dbReference type="HAMAP-Rule" id="MF_00144"/>
    </source>
</evidence>
<dbReference type="Gene3D" id="2.30.30.280">
    <property type="entry name" value="Adenine nucleotide alpha hydrolases-like domains"/>
    <property type="match status" value="1"/>
</dbReference>
<dbReference type="HAMAP" id="MF_00144">
    <property type="entry name" value="tRNA_thiouridyl_MnmA"/>
    <property type="match status" value="1"/>
</dbReference>
<feature type="region of interest" description="Interaction with tRNA" evidence="9">
    <location>
        <begin position="173"/>
        <end position="175"/>
    </location>
</feature>
<comment type="caution">
    <text evidence="9">Lacks conserved residue(s) required for the propagation of feature annotation.</text>
</comment>
<evidence type="ECO:0000256" key="5">
    <source>
        <dbReference type="ARBA" id="ARBA00022840"/>
    </source>
</evidence>
<dbReference type="GO" id="GO:0005737">
    <property type="term" value="C:cytoplasm"/>
    <property type="evidence" value="ECO:0007669"/>
    <property type="project" value="UniProtKB-SubCell"/>
</dbReference>
<keyword evidence="5 9" id="KW-0067">ATP-binding</keyword>
<organism evidence="12 13">
    <name type="scientific">Stieleria bergensis</name>
    <dbReference type="NCBI Taxonomy" id="2528025"/>
    <lineage>
        <taxon>Bacteria</taxon>
        <taxon>Pseudomonadati</taxon>
        <taxon>Planctomycetota</taxon>
        <taxon>Planctomycetia</taxon>
        <taxon>Pirellulales</taxon>
        <taxon>Pirellulaceae</taxon>
        <taxon>Stieleria</taxon>
    </lineage>
</organism>
<dbReference type="InterPro" id="IPR046885">
    <property type="entry name" value="MnmA-like_C"/>
</dbReference>
<evidence type="ECO:0000256" key="2">
    <source>
        <dbReference type="ARBA" id="ARBA00022679"/>
    </source>
</evidence>
<proteinExistence type="inferred from homology"/>
<dbReference type="GO" id="GO:0000049">
    <property type="term" value="F:tRNA binding"/>
    <property type="evidence" value="ECO:0007669"/>
    <property type="project" value="UniProtKB-KW"/>
</dbReference>
<name>A0A517T000_9BACT</name>
<dbReference type="NCBIfam" id="NF001138">
    <property type="entry name" value="PRK00143.1"/>
    <property type="match status" value="1"/>
</dbReference>
<feature type="site" description="Interaction with tRNA" evidence="9">
    <location>
        <position position="156"/>
    </location>
</feature>
<dbReference type="GO" id="GO:0103016">
    <property type="term" value="F:tRNA-uridine 2-sulfurtransferase activity"/>
    <property type="evidence" value="ECO:0007669"/>
    <property type="project" value="UniProtKB-EC"/>
</dbReference>
<dbReference type="NCBIfam" id="TIGR00420">
    <property type="entry name" value="trmU"/>
    <property type="match status" value="1"/>
</dbReference>
<keyword evidence="3 9" id="KW-0819">tRNA processing</keyword>
<evidence type="ECO:0000256" key="6">
    <source>
        <dbReference type="ARBA" id="ARBA00022884"/>
    </source>
</evidence>
<dbReference type="CDD" id="cd01998">
    <property type="entry name" value="MnmA_TRMU-like"/>
    <property type="match status" value="1"/>
</dbReference>
<dbReference type="Pfam" id="PF20258">
    <property type="entry name" value="tRNA_Me_trans_C"/>
    <property type="match status" value="1"/>
</dbReference>
<dbReference type="Pfam" id="PF20259">
    <property type="entry name" value="tRNA_Me_trans_M"/>
    <property type="match status" value="1"/>
</dbReference>
<feature type="active site" description="Nucleophile" evidence="9">
    <location>
        <position position="131"/>
    </location>
</feature>
<dbReference type="Gene3D" id="2.40.30.10">
    <property type="entry name" value="Translation factors"/>
    <property type="match status" value="1"/>
</dbReference>
<gene>
    <name evidence="9 12" type="primary">mnmA</name>
    <name evidence="12" type="ORF">SV7mr_42010</name>
</gene>
<keyword evidence="4 9" id="KW-0547">Nucleotide-binding</keyword>
<dbReference type="OrthoDB" id="9800696at2"/>
<dbReference type="AlphaFoldDB" id="A0A517T000"/>
<feature type="region of interest" description="Interaction with tRNA" evidence="9">
    <location>
        <begin position="339"/>
        <end position="340"/>
    </location>
</feature>